<dbReference type="EMBL" id="FR823391">
    <property type="protein sequence ID" value="CBZ54051.1"/>
    <property type="molecule type" value="Genomic_DNA"/>
</dbReference>
<sequence>MTLPTQFPFLFFTATSLHESTRLLNGATAASAPLPRALMWRKRHASRRVVFGVAIALATVLLVSQEHPSVASSNLVPLITCAEADPKADAEPVKQGPAESNNERSRQTKRGNSRSSNKSQVGALWKRPPPMPESRVRRALGMFETVHSQMTLFFKGFSRSGSVIAYDLLDELRTVKEATHMMDVEFLVLDRVMDHYGSRSHLRVVDTKVMCKFLDLSNLWPWKIPGLLADIKKMVLEYRPVLAQFLGRYGELIEALILTSVPAGLHPFRSLIAALIGVPRKKLVFASSLQDLEKYIPREHIPREFWNPTGGPVREGWENKVSWRIMLEEVQLKLGADSVTPKGKQLLQSIKEEEAGYEKTADRGSGPAAQSAPPAEEAAGENEANEDFLGVAGTVNADVPVVSGNDMGDVSSAGTGQEPGDFTYPELAGLSEDDFAAFANEDFDDVD</sequence>
<feature type="compositionally biased region" description="Low complexity" evidence="1">
    <location>
        <begin position="364"/>
        <end position="377"/>
    </location>
</feature>
<dbReference type="InterPro" id="IPR036865">
    <property type="entry name" value="CRAL-TRIO_dom_sf"/>
</dbReference>
<dbReference type="eggNOG" id="ENOG502QZ53">
    <property type="taxonomic scope" value="Eukaryota"/>
</dbReference>
<dbReference type="EMBL" id="LN714485">
    <property type="protein sequence ID" value="CEL68747.1"/>
    <property type="molecule type" value="Genomic_DNA"/>
</dbReference>
<evidence type="ECO:0008006" key="5">
    <source>
        <dbReference type="Google" id="ProtNLM"/>
    </source>
</evidence>
<organism evidence="2 4">
    <name type="scientific">Neospora caninum (strain Liverpool)</name>
    <dbReference type="NCBI Taxonomy" id="572307"/>
    <lineage>
        <taxon>Eukaryota</taxon>
        <taxon>Sar</taxon>
        <taxon>Alveolata</taxon>
        <taxon>Apicomplexa</taxon>
        <taxon>Conoidasida</taxon>
        <taxon>Coccidia</taxon>
        <taxon>Eucoccidiorida</taxon>
        <taxon>Eimeriorina</taxon>
        <taxon>Sarcocystidae</taxon>
        <taxon>Neospora</taxon>
    </lineage>
</organism>
<feature type="region of interest" description="Disordered" evidence="1">
    <location>
        <begin position="399"/>
        <end position="427"/>
    </location>
</feature>
<dbReference type="AlphaFoldDB" id="F0VK06"/>
<name>F0VK06_NEOCL</name>
<protein>
    <recommendedName>
        <fullName evidence="5">CRAL-TRIO domain-containing protein</fullName>
    </recommendedName>
</protein>
<dbReference type="GeneID" id="13441982"/>
<dbReference type="VEuPathDB" id="ToxoDB:NCLIV_044850"/>
<reference evidence="2" key="2">
    <citation type="submission" date="2011-03" db="EMBL/GenBank/DDBJ databases">
        <title>Comparative genomics and transcriptomics of Neospora caninum and Toxoplasma gondii.</title>
        <authorList>
            <person name="Reid A.J."/>
            <person name="Sohal A."/>
            <person name="Harris D."/>
            <person name="Quail M."/>
            <person name="Sanders M."/>
            <person name="Berriman M."/>
            <person name="Wastling J.M."/>
            <person name="Pain A."/>
        </authorList>
    </citation>
    <scope>NUCLEOTIDE SEQUENCE</scope>
    <source>
        <strain evidence="2">Liverpool</strain>
    </source>
</reference>
<reference evidence="4" key="3">
    <citation type="journal article" date="2012" name="PLoS Pathog.">
        <title>Comparative genomics of the apicomplexan parasites Toxoplasma gondii and Neospora caninum: Coccidia differing in host range and transmission strategy.</title>
        <authorList>
            <person name="Reid A.J."/>
            <person name="Vermont S.J."/>
            <person name="Cotton J.A."/>
            <person name="Harris D."/>
            <person name="Hill-Cawthorne G.A."/>
            <person name="Konen-Waisman S."/>
            <person name="Latham S.M."/>
            <person name="Mourier T."/>
            <person name="Norton R."/>
            <person name="Quail M.A."/>
            <person name="Sanders M."/>
            <person name="Shanmugam D."/>
            <person name="Sohal A."/>
            <person name="Wasmuth J.D."/>
            <person name="Brunk B."/>
            <person name="Grigg M.E."/>
            <person name="Howard J.C."/>
            <person name="Parkinson J."/>
            <person name="Roos D.S."/>
            <person name="Trees A.J."/>
            <person name="Berriman M."/>
            <person name="Pain A."/>
            <person name="Wastling J.M."/>
        </authorList>
    </citation>
    <scope>NUCLEOTIDE SEQUENCE [LARGE SCALE GENOMIC DNA]</scope>
    <source>
        <strain evidence="4">Liverpool</strain>
    </source>
</reference>
<dbReference type="InParanoid" id="F0VK06"/>
<reference evidence="2" key="1">
    <citation type="submission" date="2011-02" db="EMBL/GenBank/DDBJ databases">
        <authorList>
            <person name="Aslett M."/>
        </authorList>
    </citation>
    <scope>NUCLEOTIDE SEQUENCE</scope>
    <source>
        <strain evidence="2">Liverpool</strain>
    </source>
</reference>
<feature type="region of interest" description="Disordered" evidence="1">
    <location>
        <begin position="87"/>
        <end position="132"/>
    </location>
</feature>
<gene>
    <name evidence="3" type="ORF">BN1204_044850</name>
    <name evidence="2" type="ORF">NCLIV_044850</name>
</gene>
<proteinExistence type="predicted"/>
<dbReference type="OMA" id="WRIMLEE"/>
<dbReference type="RefSeq" id="XP_003884082.1">
    <property type="nucleotide sequence ID" value="XM_003884033.1"/>
</dbReference>
<evidence type="ECO:0000313" key="4">
    <source>
        <dbReference type="Proteomes" id="UP000007494"/>
    </source>
</evidence>
<dbReference type="OrthoDB" id="1434354at2759"/>
<keyword evidence="4" id="KW-1185">Reference proteome</keyword>
<evidence type="ECO:0000313" key="2">
    <source>
        <dbReference type="EMBL" id="CBZ54051.1"/>
    </source>
</evidence>
<evidence type="ECO:0000313" key="3">
    <source>
        <dbReference type="EMBL" id="CEL68747.1"/>
    </source>
</evidence>
<evidence type="ECO:0000256" key="1">
    <source>
        <dbReference type="SAM" id="MobiDB-lite"/>
    </source>
</evidence>
<accession>F0VK06</accession>
<dbReference type="Proteomes" id="UP000007494">
    <property type="component" value="Chromosome X"/>
</dbReference>
<reference evidence="3" key="4">
    <citation type="journal article" date="2015" name="PLoS ONE">
        <title>Comprehensive Evaluation of Toxoplasma gondii VEG and Neospora caninum LIV Genomes with Tachyzoite Stage Transcriptome and Proteome Defines Novel Transcript Features.</title>
        <authorList>
            <person name="Ramaprasad A."/>
            <person name="Mourier T."/>
            <person name="Naeem R."/>
            <person name="Malas T.B."/>
            <person name="Moussa E."/>
            <person name="Panigrahi A."/>
            <person name="Vermont S.J."/>
            <person name="Otto T.D."/>
            <person name="Wastling J."/>
            <person name="Pain A."/>
        </authorList>
    </citation>
    <scope>NUCLEOTIDE SEQUENCE</scope>
    <source>
        <strain evidence="3">Liverpool</strain>
    </source>
</reference>
<dbReference type="SUPFAM" id="SSF52087">
    <property type="entry name" value="CRAL/TRIO domain"/>
    <property type="match status" value="1"/>
</dbReference>
<feature type="region of interest" description="Disordered" evidence="1">
    <location>
        <begin position="354"/>
        <end position="383"/>
    </location>
</feature>